<comment type="caution">
    <text evidence="2">The sequence shown here is derived from an EMBL/GenBank/DDBJ whole genome shotgun (WGS) entry which is preliminary data.</text>
</comment>
<feature type="transmembrane region" description="Helical" evidence="1">
    <location>
        <begin position="178"/>
        <end position="202"/>
    </location>
</feature>
<feature type="transmembrane region" description="Helical" evidence="1">
    <location>
        <begin position="38"/>
        <end position="58"/>
    </location>
</feature>
<accession>A0A0R2KG43</accession>
<organism evidence="2 3">
    <name type="scientific">Ligilactobacillus ceti DSM 22408</name>
    <dbReference type="NCBI Taxonomy" id="1122146"/>
    <lineage>
        <taxon>Bacteria</taxon>
        <taxon>Bacillati</taxon>
        <taxon>Bacillota</taxon>
        <taxon>Bacilli</taxon>
        <taxon>Lactobacillales</taxon>
        <taxon>Lactobacillaceae</taxon>
        <taxon>Ligilactobacillus</taxon>
    </lineage>
</organism>
<reference evidence="2 3" key="1">
    <citation type="journal article" date="2015" name="Genome Announc.">
        <title>Expanding the biotechnology potential of lactobacilli through comparative genomics of 213 strains and associated genera.</title>
        <authorList>
            <person name="Sun Z."/>
            <person name="Harris H.M."/>
            <person name="McCann A."/>
            <person name="Guo C."/>
            <person name="Argimon S."/>
            <person name="Zhang W."/>
            <person name="Yang X."/>
            <person name="Jeffery I.B."/>
            <person name="Cooney J.C."/>
            <person name="Kagawa T.F."/>
            <person name="Liu W."/>
            <person name="Song Y."/>
            <person name="Salvetti E."/>
            <person name="Wrobel A."/>
            <person name="Rasinkangas P."/>
            <person name="Parkhill J."/>
            <person name="Rea M.C."/>
            <person name="O'Sullivan O."/>
            <person name="Ritari J."/>
            <person name="Douillard F.P."/>
            <person name="Paul Ross R."/>
            <person name="Yang R."/>
            <person name="Briner A.E."/>
            <person name="Felis G.E."/>
            <person name="de Vos W.M."/>
            <person name="Barrangou R."/>
            <person name="Klaenhammer T.R."/>
            <person name="Caufield P.W."/>
            <person name="Cui Y."/>
            <person name="Zhang H."/>
            <person name="O'Toole P.W."/>
        </authorList>
    </citation>
    <scope>NUCLEOTIDE SEQUENCE [LARGE SCALE GENOMIC DNA]</scope>
    <source>
        <strain evidence="2 3">DSM 22408</strain>
    </source>
</reference>
<gene>
    <name evidence="2" type="ORF">IV53_GL000315</name>
</gene>
<keyword evidence="1" id="KW-0472">Membrane</keyword>
<proteinExistence type="predicted"/>
<dbReference type="OrthoDB" id="4764283at2"/>
<dbReference type="AlphaFoldDB" id="A0A0R2KG43"/>
<keyword evidence="1" id="KW-1133">Transmembrane helix</keyword>
<evidence type="ECO:0000256" key="1">
    <source>
        <dbReference type="SAM" id="Phobius"/>
    </source>
</evidence>
<dbReference type="InterPro" id="IPR048136">
    <property type="entry name" value="STM3941-like"/>
</dbReference>
<dbReference type="EMBL" id="JQBZ01000025">
    <property type="protein sequence ID" value="KRN88351.1"/>
    <property type="molecule type" value="Genomic_DNA"/>
</dbReference>
<sequence>MTNNSSKSLLLSIIYTLLLDLLFFLIKSNAVIFDNSLWWVALLFLVPRNLGVILHLLGNIKDNKYLNLSIYVYLVEFTIISLMLIMFLQNIFTGEFGYLIFLIMAVFIFLICKLTIKSYQEKIYEQEFKDILFEVKLSRIKQGVALVAAMIMLLMGMMFTFLPLTWLLKSETVTNQYLIYLFFVISKIVGIGGLVFFGYIYLHLLRSFFAENLGLFITEEGIYDNTSTLSIGFIKWNDIMSIQKVRVILTDQKFISIAVKNPLEYISTEKNFIAKWFMKINMKFYGTPVIINSNFLKIDLEGLEYLLKESLNEIK</sequence>
<feature type="transmembrane region" description="Helical" evidence="1">
    <location>
        <begin position="98"/>
        <end position="116"/>
    </location>
</feature>
<keyword evidence="1" id="KW-0812">Transmembrane</keyword>
<protein>
    <submittedName>
        <fullName evidence="2">Uncharacterized protein</fullName>
    </submittedName>
</protein>
<feature type="transmembrane region" description="Helical" evidence="1">
    <location>
        <begin position="144"/>
        <end position="166"/>
    </location>
</feature>
<evidence type="ECO:0000313" key="3">
    <source>
        <dbReference type="Proteomes" id="UP000051500"/>
    </source>
</evidence>
<keyword evidence="3" id="KW-1185">Reference proteome</keyword>
<name>A0A0R2KG43_9LACO</name>
<feature type="transmembrane region" description="Helical" evidence="1">
    <location>
        <begin position="70"/>
        <end position="92"/>
    </location>
</feature>
<feature type="transmembrane region" description="Helical" evidence="1">
    <location>
        <begin position="9"/>
        <end position="26"/>
    </location>
</feature>
<dbReference type="Proteomes" id="UP000051500">
    <property type="component" value="Unassembled WGS sequence"/>
</dbReference>
<dbReference type="RefSeq" id="WP_027106334.1">
    <property type="nucleotide sequence ID" value="NZ_AUHP01000002.1"/>
</dbReference>
<dbReference type="eggNOG" id="ENOG5032RI1">
    <property type="taxonomic scope" value="Bacteria"/>
</dbReference>
<dbReference type="PATRIC" id="fig|1122146.4.peg.326"/>
<dbReference type="NCBIfam" id="NF041635">
    <property type="entry name" value="STM3941_fam"/>
    <property type="match status" value="1"/>
</dbReference>
<evidence type="ECO:0000313" key="2">
    <source>
        <dbReference type="EMBL" id="KRN88351.1"/>
    </source>
</evidence>